<gene>
    <name evidence="3" type="ORF">TE42_08165</name>
</gene>
<organism evidence="3 4">
    <name type="scientific">Candidatus Synechococcus spongiarum SP3</name>
    <dbReference type="NCBI Taxonomy" id="1604020"/>
    <lineage>
        <taxon>Bacteria</taxon>
        <taxon>Bacillati</taxon>
        <taxon>Cyanobacteriota</taxon>
        <taxon>Cyanophyceae</taxon>
        <taxon>Synechococcales</taxon>
        <taxon>Synechococcaceae</taxon>
        <taxon>Synechococcus</taxon>
    </lineage>
</organism>
<protein>
    <submittedName>
        <fullName evidence="3">Rho termination protein</fullName>
    </submittedName>
</protein>
<feature type="domain" description="Rho termination factor-like N-terminal" evidence="2">
    <location>
        <begin position="9"/>
        <end position="50"/>
    </location>
</feature>
<comment type="caution">
    <text evidence="3">The sequence shown here is derived from an EMBL/GenBank/DDBJ whole genome shotgun (WGS) entry which is preliminary data.</text>
</comment>
<dbReference type="AlphaFoldDB" id="A0A0G2HJQ3"/>
<dbReference type="InterPro" id="IPR013783">
    <property type="entry name" value="Ig-like_fold"/>
</dbReference>
<dbReference type="Pfam" id="PF07498">
    <property type="entry name" value="Rho_N"/>
    <property type="match status" value="1"/>
</dbReference>
<evidence type="ECO:0000256" key="1">
    <source>
        <dbReference type="SAM" id="MobiDB-lite"/>
    </source>
</evidence>
<dbReference type="SMART" id="SM00959">
    <property type="entry name" value="Rho_N"/>
    <property type="match status" value="1"/>
</dbReference>
<dbReference type="InterPro" id="IPR011112">
    <property type="entry name" value="Rho-like_N"/>
</dbReference>
<sequence length="402" mass="43197">MANLPHLSSLARLTLRQLRAIASQLGVSLYSRKSKNALVQEIGQHSDVEATASPQDSESSGSESVQKNGGGAVPQTPPSLSGTGEPAPRPRSEADASTLSEDADASASHEDSDRVVFLPRDPEWGYVFWEISPETRAAAEAAGAQQLCLRVSDVTGLGDGTAHPHTLQEVSVDANAADWHVPMPLSNRDYRVELGFRLEDAGWLSVAFSAKARVPAARPSEQILDQFVPFSLDAATPIPLPTPEETPLDSIIHERLYQVATGFSLRSQGSEVFQQPLHEELEGQEEQAGFSDSAAGIWASGRTDSGAGMARQRSFWLVADAELIVYGATDPSASLTIGDEPVPLTSEGTFRIQVPFRDGQQRYAIKAVAADGEQKREVTMAFQRTTPCDNTNTAAEAVGEWF</sequence>
<dbReference type="GO" id="GO:0006353">
    <property type="term" value="P:DNA-templated transcription termination"/>
    <property type="evidence" value="ECO:0007669"/>
    <property type="project" value="InterPro"/>
</dbReference>
<dbReference type="Gene3D" id="2.60.40.10">
    <property type="entry name" value="Immunoglobulins"/>
    <property type="match status" value="1"/>
</dbReference>
<name>A0A0G2HJQ3_9SYNE</name>
<proteinExistence type="predicted"/>
<dbReference type="Pfam" id="PF16258">
    <property type="entry name" value="DUF4912"/>
    <property type="match status" value="1"/>
</dbReference>
<dbReference type="PATRIC" id="fig|1604020.3.peg.1621"/>
<evidence type="ECO:0000313" key="4">
    <source>
        <dbReference type="Proteomes" id="UP000035067"/>
    </source>
</evidence>
<dbReference type="Proteomes" id="UP000035067">
    <property type="component" value="Unassembled WGS sequence"/>
</dbReference>
<evidence type="ECO:0000259" key="2">
    <source>
        <dbReference type="SMART" id="SM00959"/>
    </source>
</evidence>
<accession>A0A0G2HJQ3</accession>
<feature type="region of interest" description="Disordered" evidence="1">
    <location>
        <begin position="44"/>
        <end position="114"/>
    </location>
</feature>
<reference evidence="3 4" key="1">
    <citation type="submission" date="2015-01" db="EMBL/GenBank/DDBJ databases">
        <title>Lifestyle Evolution in Cyanobacterial Symbionts of Sponges.</title>
        <authorList>
            <person name="Burgsdorf I."/>
            <person name="Slaby B.M."/>
            <person name="Handley K.M."/>
            <person name="Haber M."/>
            <person name="Blom J."/>
            <person name="Marshall C.W."/>
            <person name="Gilbert J.A."/>
            <person name="Hentschel U."/>
            <person name="Steindler L."/>
        </authorList>
    </citation>
    <scope>NUCLEOTIDE SEQUENCE [LARGE SCALE GENOMIC DNA]</scope>
    <source>
        <strain evidence="3">SP3</strain>
    </source>
</reference>
<dbReference type="EMBL" id="JXQG01000055">
    <property type="protein sequence ID" value="KKZ11346.1"/>
    <property type="molecule type" value="Genomic_DNA"/>
</dbReference>
<evidence type="ECO:0000313" key="3">
    <source>
        <dbReference type="EMBL" id="KKZ11346.1"/>
    </source>
</evidence>
<dbReference type="InterPro" id="IPR032585">
    <property type="entry name" value="DUF4912"/>
</dbReference>